<keyword evidence="1" id="KW-0175">Coiled coil</keyword>
<evidence type="ECO:0000256" key="1">
    <source>
        <dbReference type="SAM" id="Coils"/>
    </source>
</evidence>
<organism evidence="3 4">
    <name type="scientific">Flavobacterium arundinis</name>
    <dbReference type="NCBI Taxonomy" id="3139143"/>
    <lineage>
        <taxon>Bacteria</taxon>
        <taxon>Pseudomonadati</taxon>
        <taxon>Bacteroidota</taxon>
        <taxon>Flavobacteriia</taxon>
        <taxon>Flavobacteriales</taxon>
        <taxon>Flavobacteriaceae</taxon>
        <taxon>Flavobacterium</taxon>
    </lineage>
</organism>
<evidence type="ECO:0000313" key="4">
    <source>
        <dbReference type="Proteomes" id="UP001464555"/>
    </source>
</evidence>
<evidence type="ECO:0000313" key="3">
    <source>
        <dbReference type="EMBL" id="MEL1246053.1"/>
    </source>
</evidence>
<keyword evidence="2" id="KW-0812">Transmembrane</keyword>
<keyword evidence="2" id="KW-0472">Membrane</keyword>
<gene>
    <name evidence="3" type="ORF">AAEO56_17400</name>
</gene>
<reference evidence="3 4" key="1">
    <citation type="submission" date="2024-04" db="EMBL/GenBank/DDBJ databases">
        <title>Flavobacterium sp. DGU11 16S ribosomal RNA gene Genome sequencing and assembly.</title>
        <authorList>
            <person name="Park S."/>
        </authorList>
    </citation>
    <scope>NUCLEOTIDE SEQUENCE [LARGE SCALE GENOMIC DNA]</scope>
    <source>
        <strain evidence="3 4">DGU11</strain>
    </source>
</reference>
<dbReference type="Pfam" id="PF12732">
    <property type="entry name" value="YtxH"/>
    <property type="match status" value="1"/>
</dbReference>
<keyword evidence="2" id="KW-1133">Transmembrane helix</keyword>
<dbReference type="InterPro" id="IPR024623">
    <property type="entry name" value="YtxH"/>
</dbReference>
<dbReference type="EMBL" id="JBBYHR010000011">
    <property type="protein sequence ID" value="MEL1246053.1"/>
    <property type="molecule type" value="Genomic_DNA"/>
</dbReference>
<dbReference type="RefSeq" id="WP_341698348.1">
    <property type="nucleotide sequence ID" value="NZ_JBBYHR010000011.1"/>
</dbReference>
<proteinExistence type="predicted"/>
<evidence type="ECO:0000256" key="2">
    <source>
        <dbReference type="SAM" id="Phobius"/>
    </source>
</evidence>
<name>A0ABU9I291_9FLAO</name>
<dbReference type="Proteomes" id="UP001464555">
    <property type="component" value="Unassembled WGS sequence"/>
</dbReference>
<dbReference type="Gene3D" id="1.20.120.20">
    <property type="entry name" value="Apolipoprotein"/>
    <property type="match status" value="1"/>
</dbReference>
<accession>A0ABU9I291</accession>
<dbReference type="PANTHER" id="PTHR35792:SF2">
    <property type="entry name" value="GENERAL STRESS PROTEIN"/>
    <property type="match status" value="1"/>
</dbReference>
<dbReference type="InterPro" id="IPR052928">
    <property type="entry name" value="Desiccation-related_membrane"/>
</dbReference>
<sequence length="116" mass="11729">MAGKTGTIVAVLAGAAVGAALGILFAPDEGAKTRKKIKDGVGAKTDELKDKLSELTETVKSKFGGAKQDLESSLDNLVSNVEDKAGDVIATLERKLEELKARGASAAGTNGTSGGK</sequence>
<feature type="coiled-coil region" evidence="1">
    <location>
        <begin position="82"/>
        <end position="109"/>
    </location>
</feature>
<dbReference type="PANTHER" id="PTHR35792">
    <property type="entry name" value="GENERAL STRESS PROTEIN"/>
    <property type="match status" value="1"/>
</dbReference>
<dbReference type="SUPFAM" id="SSF58113">
    <property type="entry name" value="Apolipoprotein A-I"/>
    <property type="match status" value="1"/>
</dbReference>
<comment type="caution">
    <text evidence="3">The sequence shown here is derived from an EMBL/GenBank/DDBJ whole genome shotgun (WGS) entry which is preliminary data.</text>
</comment>
<protein>
    <submittedName>
        <fullName evidence="3">YtxH domain-containing protein</fullName>
    </submittedName>
</protein>
<feature type="transmembrane region" description="Helical" evidence="2">
    <location>
        <begin position="6"/>
        <end position="26"/>
    </location>
</feature>
<keyword evidence="4" id="KW-1185">Reference proteome</keyword>